<evidence type="ECO:0000256" key="8">
    <source>
        <dbReference type="RuleBase" id="RU363105"/>
    </source>
</evidence>
<reference evidence="9" key="1">
    <citation type="submission" date="2013-02" db="EMBL/GenBank/DDBJ databases">
        <title>Comparative genomics of Borrelia species.</title>
        <authorList>
            <person name="Schwan T.G."/>
            <person name="Raffel S.J."/>
            <person name="Porcella S.F."/>
        </authorList>
    </citation>
    <scope>NUCLEOTIDE SEQUENCE</scope>
    <source>
        <strain evidence="9">DOU</strain>
        <plasmid evidence="9">unnamed</plasmid>
    </source>
</reference>
<evidence type="ECO:0000256" key="4">
    <source>
        <dbReference type="ARBA" id="ARBA00023136"/>
    </source>
</evidence>
<evidence type="ECO:0000256" key="7">
    <source>
        <dbReference type="ARBA" id="ARBA00023288"/>
    </source>
</evidence>
<evidence type="ECO:0000256" key="1">
    <source>
        <dbReference type="ARBA" id="ARBA00003932"/>
    </source>
</evidence>
<keyword evidence="4 8" id="KW-0472">Membrane</keyword>
<name>W5SL87_9SPIR</name>
<keyword evidence="6 8" id="KW-0998">Cell outer membrane</keyword>
<keyword evidence="9" id="KW-0614">Plasmid</keyword>
<evidence type="ECO:0000313" key="9">
    <source>
        <dbReference type="EMBL" id="AHH07650.1"/>
    </source>
</evidence>
<keyword evidence="7 8" id="KW-0449">Lipoprotein</keyword>
<dbReference type="InterPro" id="IPR000680">
    <property type="entry name" value="Borrelia_lipo"/>
</dbReference>
<dbReference type="GO" id="GO:0009279">
    <property type="term" value="C:cell outer membrane"/>
    <property type="evidence" value="ECO:0007669"/>
    <property type="project" value="UniProtKB-SubCell"/>
</dbReference>
<geneLocation type="plasmid" evidence="9">
    <name>unnamed</name>
</geneLocation>
<evidence type="ECO:0000256" key="5">
    <source>
        <dbReference type="ARBA" id="ARBA00023139"/>
    </source>
</evidence>
<comment type="function">
    <text evidence="1 8">The Vlp and Vsp proteins are antigenically distinct proteins, only one vlp or vsp gene is transcriptionally active at any one time. Switching between these genes is a mechanism of host immune response evasion.</text>
</comment>
<sequence length="75" mass="7844">MSAMAKNGKFANGSAGNDAKEGINNAAISAVIKMLDTLTISIRHTIDSGFNEVKEAMKINPNSTPVTSEDSTSTK</sequence>
<proteinExistence type="predicted"/>
<evidence type="ECO:0000256" key="2">
    <source>
        <dbReference type="ARBA" id="ARBA00004459"/>
    </source>
</evidence>
<dbReference type="AlphaFoldDB" id="W5SL87"/>
<dbReference type="SUPFAM" id="SSF74748">
    <property type="entry name" value="Variable surface antigen VlsE"/>
    <property type="match status" value="1"/>
</dbReference>
<dbReference type="EMBL" id="CP004330">
    <property type="protein sequence ID" value="AHH07650.1"/>
    <property type="molecule type" value="Genomic_DNA"/>
</dbReference>
<protein>
    <recommendedName>
        <fullName evidence="8">Variable large protein</fullName>
    </recommendedName>
</protein>
<keyword evidence="3" id="KW-0732">Signal</keyword>
<dbReference type="HOGENOM" id="CLU_168085_1_1_12"/>
<evidence type="ECO:0000256" key="6">
    <source>
        <dbReference type="ARBA" id="ARBA00023237"/>
    </source>
</evidence>
<comment type="subcellular location">
    <subcellularLocation>
        <location evidence="2 8">Cell outer membrane</location>
        <topology evidence="2 8">Lipid-anchor</topology>
    </subcellularLocation>
</comment>
<gene>
    <name evidence="9" type="ORF">BCD_1584</name>
</gene>
<keyword evidence="5 8" id="KW-0564">Palmitate</keyword>
<evidence type="ECO:0000256" key="3">
    <source>
        <dbReference type="ARBA" id="ARBA00022729"/>
    </source>
</evidence>
<dbReference type="Pfam" id="PF00921">
    <property type="entry name" value="Lipoprotein_2"/>
    <property type="match status" value="1"/>
</dbReference>
<organism evidence="9">
    <name type="scientific">Borrelia crocidurae DOU</name>
    <dbReference type="NCBI Taxonomy" id="1293575"/>
    <lineage>
        <taxon>Bacteria</taxon>
        <taxon>Pseudomonadati</taxon>
        <taxon>Spirochaetota</taxon>
        <taxon>Spirochaetia</taxon>
        <taxon>Spirochaetales</taxon>
        <taxon>Borreliaceae</taxon>
        <taxon>Borrelia</taxon>
    </lineage>
</organism>
<accession>W5SL87</accession>